<protein>
    <recommendedName>
        <fullName evidence="3">Lipoprotein</fullName>
    </recommendedName>
</protein>
<evidence type="ECO:0000313" key="1">
    <source>
        <dbReference type="EMBL" id="ODN43702.1"/>
    </source>
</evidence>
<evidence type="ECO:0008006" key="3">
    <source>
        <dbReference type="Google" id="ProtNLM"/>
    </source>
</evidence>
<organism evidence="1 2">
    <name type="scientific">Piscirickettsia litoralis</name>
    <dbReference type="NCBI Taxonomy" id="1891921"/>
    <lineage>
        <taxon>Bacteria</taxon>
        <taxon>Pseudomonadati</taxon>
        <taxon>Pseudomonadota</taxon>
        <taxon>Gammaproteobacteria</taxon>
        <taxon>Thiotrichales</taxon>
        <taxon>Piscirickettsiaceae</taxon>
        <taxon>Piscirickettsia</taxon>
    </lineage>
</organism>
<gene>
    <name evidence="1" type="ORF">BGC07_13320</name>
</gene>
<sequence length="232" mass="25901">MIWHKLIISSMIVSSLVGCSQTLDRQEANHVKHKTGLFTCGKTECYQVALGDRLIQFSVPDTYLASSSDITVEHDTRFFSAIHAKDQVKLEGLADISSVVMGNKQVNYKVQTNVMVIPSKDPRAGSKLVNKNIYQETKSSFNKKNINSIKVLAAGVKQYSRNCMTNYMKIQRNASSDTDYMFETETICSLGLYNLKIESIAKANTIAVINNLVVKTFKNESLITKSLSIRSI</sequence>
<evidence type="ECO:0000313" key="2">
    <source>
        <dbReference type="Proteomes" id="UP000094329"/>
    </source>
</evidence>
<dbReference type="Proteomes" id="UP000094329">
    <property type="component" value="Unassembled WGS sequence"/>
</dbReference>
<dbReference type="EMBL" id="MDTU01000001">
    <property type="protein sequence ID" value="ODN43702.1"/>
    <property type="molecule type" value="Genomic_DNA"/>
</dbReference>
<keyword evidence="2" id="KW-1185">Reference proteome</keyword>
<reference evidence="1 2" key="1">
    <citation type="submission" date="2016-08" db="EMBL/GenBank/DDBJ databases">
        <title>Draft genome sequence of Candidatus Piscirickettsia litoralis, from seawater.</title>
        <authorList>
            <person name="Wan X."/>
            <person name="Lee A.J."/>
            <person name="Hou S."/>
            <person name="Donachie S.P."/>
        </authorList>
    </citation>
    <scope>NUCLEOTIDE SEQUENCE [LARGE SCALE GENOMIC DNA]</scope>
    <source>
        <strain evidence="1 2">Y2</strain>
    </source>
</reference>
<proteinExistence type="predicted"/>
<comment type="caution">
    <text evidence="1">The sequence shown here is derived from an EMBL/GenBank/DDBJ whole genome shotgun (WGS) entry which is preliminary data.</text>
</comment>
<dbReference type="RefSeq" id="WP_069313499.1">
    <property type="nucleotide sequence ID" value="NZ_MDTU01000001.1"/>
</dbReference>
<accession>A0ABX3A645</accession>
<dbReference type="PROSITE" id="PS51257">
    <property type="entry name" value="PROKAR_LIPOPROTEIN"/>
    <property type="match status" value="1"/>
</dbReference>
<name>A0ABX3A645_9GAMM</name>